<feature type="non-terminal residue" evidence="1">
    <location>
        <position position="1"/>
    </location>
</feature>
<name>A0A2T9X3C5_9CREN</name>
<comment type="caution">
    <text evidence="1">The sequence shown here is derived from an EMBL/GenBank/DDBJ whole genome shotgun (WGS) entry which is preliminary data.</text>
</comment>
<proteinExistence type="predicted"/>
<dbReference type="EMBL" id="QEFD01000205">
    <property type="protein sequence ID" value="PVU74545.1"/>
    <property type="molecule type" value="Genomic_DNA"/>
</dbReference>
<organism evidence="1 2">
    <name type="scientific">Acidianus hospitalis</name>
    <dbReference type="NCBI Taxonomy" id="563177"/>
    <lineage>
        <taxon>Archaea</taxon>
        <taxon>Thermoproteota</taxon>
        <taxon>Thermoprotei</taxon>
        <taxon>Sulfolobales</taxon>
        <taxon>Sulfolobaceae</taxon>
        <taxon>Acidianus</taxon>
    </lineage>
</organism>
<sequence>VGYVAMIGRSDERDHVIFVRLIPSRSKISKRSPIKEVKLKKPTKLLLTQGDLIIKLLKEGINFETLKENAFKSLLNSIKYFTEHYPLFRDWSVIDDFKEELNNEDLITVINALNKPASVDFLNTHSHFLNIQGGIIYLSPKLGETDGIFRRQGHRRYIVRQEHVIGIIYLKKGGKIRLIHMGEYPHREISITAEEEVYQPFEARLESQVDIQDHNVIIR</sequence>
<evidence type="ECO:0000313" key="1">
    <source>
        <dbReference type="EMBL" id="PVU74545.1"/>
    </source>
</evidence>
<gene>
    <name evidence="1" type="ORF">DDW13_06970</name>
</gene>
<evidence type="ECO:0000313" key="2">
    <source>
        <dbReference type="Proteomes" id="UP000245638"/>
    </source>
</evidence>
<protein>
    <submittedName>
        <fullName evidence="1">Uncharacterized protein</fullName>
    </submittedName>
</protein>
<reference evidence="1 2" key="1">
    <citation type="journal article" date="2015" name="Appl. Environ. Microbiol.">
        <title>Nanoarchaeota, Their Sulfolobales Host, and Nanoarchaeota Virus Distribution across Yellowstone National Park Hot Springs.</title>
        <authorList>
            <person name="Munson-McGee J.H."/>
            <person name="Field E.K."/>
            <person name="Bateson M."/>
            <person name="Rooney C."/>
            <person name="Stepanauskas R."/>
            <person name="Young M.J."/>
        </authorList>
    </citation>
    <scope>NUCLEOTIDE SEQUENCE [LARGE SCALE GENOMIC DNA]</scope>
    <source>
        <strain evidence="1">SCGC AC-742_N10</strain>
    </source>
</reference>
<dbReference type="Proteomes" id="UP000245638">
    <property type="component" value="Unassembled WGS sequence"/>
</dbReference>
<accession>A0A2T9X3C5</accession>
<dbReference type="AlphaFoldDB" id="A0A2T9X3C5"/>